<dbReference type="AlphaFoldDB" id="A0AA39LPJ8"/>
<feature type="coiled-coil region" evidence="1">
    <location>
        <begin position="121"/>
        <end position="148"/>
    </location>
</feature>
<name>A0AA39LPJ8_9BILA</name>
<keyword evidence="1" id="KW-0175">Coiled coil</keyword>
<comment type="caution">
    <text evidence="3">The sequence shown here is derived from an EMBL/GenBank/DDBJ whole genome shotgun (WGS) entry which is preliminary data.</text>
</comment>
<feature type="region of interest" description="Disordered" evidence="2">
    <location>
        <begin position="307"/>
        <end position="341"/>
    </location>
</feature>
<dbReference type="EMBL" id="JAUCMV010000004">
    <property type="protein sequence ID" value="KAK0405331.1"/>
    <property type="molecule type" value="Genomic_DNA"/>
</dbReference>
<protein>
    <submittedName>
        <fullName evidence="3">Uncharacterized protein</fullName>
    </submittedName>
</protein>
<feature type="compositionally biased region" description="Pro residues" evidence="2">
    <location>
        <begin position="314"/>
        <end position="333"/>
    </location>
</feature>
<gene>
    <name evidence="3" type="ORF">QR680_017927</name>
</gene>
<evidence type="ECO:0000313" key="3">
    <source>
        <dbReference type="EMBL" id="KAK0405331.1"/>
    </source>
</evidence>
<sequence length="386" mass="43552">MIVMNMNENGEEVPSNVNTPQTSPSSSHSQEFVDAETLKREHAELGEKYSIMVRENERNIRRLQEAEATLQMLHCHFEMFTDNNLHVKDSHGIIEKQREMLAEMKELYAKHTNGKGNVGAYKKTIDENKRMREKIKELEGRLKQHYAYGPVCPPPQPSPSLEGIAKLETRLDHTEHDLKVALGKIASFEEVQKQNRIMVETFQHDQVLLTGRIQSIEANWNSVTDRFSKSYGVYQLMEFLKHFPQYMQQIQNQQAHALHPQPAQKTTIQHTGIVPPPQYACTVTQHPPAIPQTIQAIPTSTAAACRKRRQSQPPALPPQPQQRPPLPETPPARIPVIPGPSTSFRAPITMAMNPLAAIPSSWPPTWTGDLIATMAQPLQAAIPHAQ</sequence>
<feature type="compositionally biased region" description="Low complexity" evidence="2">
    <location>
        <begin position="19"/>
        <end position="30"/>
    </location>
</feature>
<feature type="region of interest" description="Disordered" evidence="2">
    <location>
        <begin position="1"/>
        <end position="30"/>
    </location>
</feature>
<evidence type="ECO:0000256" key="2">
    <source>
        <dbReference type="SAM" id="MobiDB-lite"/>
    </source>
</evidence>
<accession>A0AA39LPJ8</accession>
<keyword evidence="4" id="KW-1185">Reference proteome</keyword>
<evidence type="ECO:0000313" key="4">
    <source>
        <dbReference type="Proteomes" id="UP001175271"/>
    </source>
</evidence>
<dbReference type="Proteomes" id="UP001175271">
    <property type="component" value="Unassembled WGS sequence"/>
</dbReference>
<evidence type="ECO:0000256" key="1">
    <source>
        <dbReference type="SAM" id="Coils"/>
    </source>
</evidence>
<proteinExistence type="predicted"/>
<reference evidence="3" key="1">
    <citation type="submission" date="2023-06" db="EMBL/GenBank/DDBJ databases">
        <title>Genomic analysis of the entomopathogenic nematode Steinernema hermaphroditum.</title>
        <authorList>
            <person name="Schwarz E.M."/>
            <person name="Heppert J.K."/>
            <person name="Baniya A."/>
            <person name="Schwartz H.T."/>
            <person name="Tan C.-H."/>
            <person name="Antoshechkin I."/>
            <person name="Sternberg P.W."/>
            <person name="Goodrich-Blair H."/>
            <person name="Dillman A.R."/>
        </authorList>
    </citation>
    <scope>NUCLEOTIDE SEQUENCE</scope>
    <source>
        <strain evidence="3">PS9179</strain>
        <tissue evidence="3">Whole animal</tissue>
    </source>
</reference>
<organism evidence="3 4">
    <name type="scientific">Steinernema hermaphroditum</name>
    <dbReference type="NCBI Taxonomy" id="289476"/>
    <lineage>
        <taxon>Eukaryota</taxon>
        <taxon>Metazoa</taxon>
        <taxon>Ecdysozoa</taxon>
        <taxon>Nematoda</taxon>
        <taxon>Chromadorea</taxon>
        <taxon>Rhabditida</taxon>
        <taxon>Tylenchina</taxon>
        <taxon>Panagrolaimomorpha</taxon>
        <taxon>Strongyloidoidea</taxon>
        <taxon>Steinernematidae</taxon>
        <taxon>Steinernema</taxon>
    </lineage>
</organism>